<dbReference type="Gene3D" id="3.30.300.30">
    <property type="match status" value="1"/>
</dbReference>
<comment type="caution">
    <text evidence="6">The sequence shown here is derived from an EMBL/GenBank/DDBJ whole genome shotgun (WGS) entry which is preliminary data.</text>
</comment>
<dbReference type="InterPro" id="IPR025110">
    <property type="entry name" value="AMP-bd_C"/>
</dbReference>
<evidence type="ECO:0000259" key="5">
    <source>
        <dbReference type="PROSITE" id="PS50075"/>
    </source>
</evidence>
<keyword evidence="7" id="KW-1185">Reference proteome</keyword>
<gene>
    <name evidence="6" type="ORF">Pa4123_34270</name>
</gene>
<dbReference type="InterPro" id="IPR045851">
    <property type="entry name" value="AMP-bd_C_sf"/>
</dbReference>
<dbReference type="Proteomes" id="UP001144280">
    <property type="component" value="Unassembled WGS sequence"/>
</dbReference>
<dbReference type="InterPro" id="IPR042099">
    <property type="entry name" value="ANL_N_sf"/>
</dbReference>
<evidence type="ECO:0000313" key="7">
    <source>
        <dbReference type="Proteomes" id="UP001144280"/>
    </source>
</evidence>
<dbReference type="InterPro" id="IPR009081">
    <property type="entry name" value="PP-bd_ACP"/>
</dbReference>
<dbReference type="RefSeq" id="WP_281896762.1">
    <property type="nucleotide sequence ID" value="NZ_BSDI01000014.1"/>
</dbReference>
<name>A0ABQ5QVU3_9ACTN</name>
<organism evidence="6 7">
    <name type="scientific">Phytohabitans aurantiacus</name>
    <dbReference type="NCBI Taxonomy" id="3016789"/>
    <lineage>
        <taxon>Bacteria</taxon>
        <taxon>Bacillati</taxon>
        <taxon>Actinomycetota</taxon>
        <taxon>Actinomycetes</taxon>
        <taxon>Micromonosporales</taxon>
        <taxon>Micromonosporaceae</taxon>
    </lineage>
</organism>
<reference evidence="6" key="1">
    <citation type="submission" date="2022-12" db="EMBL/GenBank/DDBJ databases">
        <title>New Phytohabitans aurantiacus sp. RD004123 nov., an actinomycete isolated from soil.</title>
        <authorList>
            <person name="Triningsih D.W."/>
            <person name="Harunari E."/>
            <person name="Igarashi Y."/>
        </authorList>
    </citation>
    <scope>NUCLEOTIDE SEQUENCE</scope>
    <source>
        <strain evidence="6">RD004123</strain>
    </source>
</reference>
<feature type="compositionally biased region" description="Basic and acidic residues" evidence="4">
    <location>
        <begin position="899"/>
        <end position="910"/>
    </location>
</feature>
<dbReference type="Gene3D" id="1.10.1200.10">
    <property type="entry name" value="ACP-like"/>
    <property type="match status" value="1"/>
</dbReference>
<dbReference type="Pfam" id="PF13193">
    <property type="entry name" value="AMP-binding_C"/>
    <property type="match status" value="1"/>
</dbReference>
<protein>
    <recommendedName>
        <fullName evidence="5">Carrier domain-containing protein</fullName>
    </recommendedName>
</protein>
<dbReference type="SMART" id="SM00823">
    <property type="entry name" value="PKS_PP"/>
    <property type="match status" value="1"/>
</dbReference>
<dbReference type="Gene3D" id="3.30.559.10">
    <property type="entry name" value="Chloramphenicol acetyltransferase-like domain"/>
    <property type="match status" value="1"/>
</dbReference>
<dbReference type="EMBL" id="BSDI01000014">
    <property type="protein sequence ID" value="GLH98152.1"/>
    <property type="molecule type" value="Genomic_DNA"/>
</dbReference>
<dbReference type="PANTHER" id="PTHR45527:SF1">
    <property type="entry name" value="FATTY ACID SYNTHASE"/>
    <property type="match status" value="1"/>
</dbReference>
<dbReference type="InterPro" id="IPR023213">
    <property type="entry name" value="CAT-like_dom_sf"/>
</dbReference>
<accession>A0ABQ5QVU3</accession>
<sequence length="1006" mass="107064">MNTIETSLGQHAIWFTERAGVAAGAYTIAFAIRFGAGLDERALAEACAAVVERHPLLSTAVASDAGDPVLIPAADKIALDVDEHAGDRLRAHLARPFDLDAGPLARFTLLRARPDGGSLLLFTAHHLVCDGVSKDVIAHDLAAAYGAALAGEPVDLGTPDPIAQTYARDERIAAELPRAREFWRSHWTAAGQLVLPDLRRAPVTAGPGATVPVPIPAEVADRIGTAARELGVTRFELLLTAVQALLSRYGNAGLPVSVALSTRTARAAREVGLHVNELPVTVAPPEGTVREYAHSVRARLRKLYRVRTVPLAYAVGGLRPATALTPVSVSYRRQDTDPVFPGVPTTTEWTMPAVAVRNALTVLIVDGPDRLRIDLHHHLEAVPGDAAARIAGHLAVLLKAAVTGPRDRPVAALPVLPASEHEQVLRRFNATSRPLPPDATVPAMFAAAVAARPDAVAVTDAGRNLTYAELDAAAEHTATALRQRGVGAGSLVAVGLTRGWQTIATLLAIMRCGAAYVPVDPAYPAARRALILDDAAPALVIDSLDPPTGSATASPQHPPHPRELAYVIYTSGSTGRPKGVAVPHAALANLLLAMRDLLGSRPTDRWLWLTSLSFDISGLEVFLPLVTGGRVVVAPDGATTDGATVDRIVRDHRVTHVQATPSGWRILLDAGFEQPDTVTALTGGEALPASLAQELRPRVTRLFNVYGPTETTIWSTAAEMPIDTGEVTIGHPIANTRAYVLDGAGSPVPIGITGELHLAGDGVADGYLRNPALTEQRFRADPFGPGRMYATGDLCQWRPDGHLVYIGRRDDQVKIRGHRVELGEIEARLHEHPRVAEAAVVLHYPDDTDSGRLVGYIVPRGPAPDPADLRHHLAQTLPAVMVPTVWSTMERLPRTPNGKLDRAALPEPPRKAPAAPVTAAPGPPGGDTLLAELTTIWEQVLRIDDIGPDEDLFDLGGHSLSITRISSRIQQRYGVHVPLDAFFDTPTVAEIATIVRRSLDTQAGTR</sequence>
<dbReference type="PROSITE" id="PS00455">
    <property type="entry name" value="AMP_BINDING"/>
    <property type="match status" value="1"/>
</dbReference>
<dbReference type="InterPro" id="IPR036736">
    <property type="entry name" value="ACP-like_sf"/>
</dbReference>
<evidence type="ECO:0000313" key="6">
    <source>
        <dbReference type="EMBL" id="GLH98152.1"/>
    </source>
</evidence>
<keyword evidence="2" id="KW-0596">Phosphopantetheine</keyword>
<dbReference type="Pfam" id="PF00668">
    <property type="entry name" value="Condensation"/>
    <property type="match status" value="1"/>
</dbReference>
<dbReference type="NCBIfam" id="TIGR01733">
    <property type="entry name" value="AA-adenyl-dom"/>
    <property type="match status" value="1"/>
</dbReference>
<evidence type="ECO:0000256" key="3">
    <source>
        <dbReference type="ARBA" id="ARBA00022553"/>
    </source>
</evidence>
<evidence type="ECO:0000256" key="2">
    <source>
        <dbReference type="ARBA" id="ARBA00022450"/>
    </source>
</evidence>
<dbReference type="PANTHER" id="PTHR45527">
    <property type="entry name" value="NONRIBOSOMAL PEPTIDE SYNTHETASE"/>
    <property type="match status" value="1"/>
</dbReference>
<dbReference type="InterPro" id="IPR000873">
    <property type="entry name" value="AMP-dep_synth/lig_dom"/>
</dbReference>
<dbReference type="Gene3D" id="3.40.50.12780">
    <property type="entry name" value="N-terminal domain of ligase-like"/>
    <property type="match status" value="1"/>
</dbReference>
<evidence type="ECO:0000256" key="4">
    <source>
        <dbReference type="SAM" id="MobiDB-lite"/>
    </source>
</evidence>
<dbReference type="PROSITE" id="PS50075">
    <property type="entry name" value="CARRIER"/>
    <property type="match status" value="1"/>
</dbReference>
<feature type="domain" description="Carrier" evidence="5">
    <location>
        <begin position="924"/>
        <end position="999"/>
    </location>
</feature>
<dbReference type="InterPro" id="IPR020806">
    <property type="entry name" value="PKS_PP-bd"/>
</dbReference>
<dbReference type="Pfam" id="PF00501">
    <property type="entry name" value="AMP-binding"/>
    <property type="match status" value="1"/>
</dbReference>
<dbReference type="PROSITE" id="PS00012">
    <property type="entry name" value="PHOSPHOPANTETHEINE"/>
    <property type="match status" value="1"/>
</dbReference>
<dbReference type="Pfam" id="PF00550">
    <property type="entry name" value="PP-binding"/>
    <property type="match status" value="1"/>
</dbReference>
<feature type="region of interest" description="Disordered" evidence="4">
    <location>
        <begin position="892"/>
        <end position="923"/>
    </location>
</feature>
<dbReference type="CDD" id="cd05930">
    <property type="entry name" value="A_NRPS"/>
    <property type="match status" value="1"/>
</dbReference>
<comment type="cofactor">
    <cofactor evidence="1">
        <name>pantetheine 4'-phosphate</name>
        <dbReference type="ChEBI" id="CHEBI:47942"/>
    </cofactor>
</comment>
<keyword evidence="3" id="KW-0597">Phosphoprotein</keyword>
<dbReference type="InterPro" id="IPR020845">
    <property type="entry name" value="AMP-binding_CS"/>
</dbReference>
<dbReference type="SUPFAM" id="SSF56801">
    <property type="entry name" value="Acetyl-CoA synthetase-like"/>
    <property type="match status" value="1"/>
</dbReference>
<dbReference type="SUPFAM" id="SSF47336">
    <property type="entry name" value="ACP-like"/>
    <property type="match status" value="1"/>
</dbReference>
<dbReference type="Gene3D" id="3.30.559.30">
    <property type="entry name" value="Nonribosomal peptide synthetase, condensation domain"/>
    <property type="match status" value="1"/>
</dbReference>
<dbReference type="InterPro" id="IPR001242">
    <property type="entry name" value="Condensation_dom"/>
</dbReference>
<proteinExistence type="predicted"/>
<evidence type="ECO:0000256" key="1">
    <source>
        <dbReference type="ARBA" id="ARBA00001957"/>
    </source>
</evidence>
<dbReference type="InterPro" id="IPR010071">
    <property type="entry name" value="AA_adenyl_dom"/>
</dbReference>
<dbReference type="SUPFAM" id="SSF52777">
    <property type="entry name" value="CoA-dependent acyltransferases"/>
    <property type="match status" value="2"/>
</dbReference>
<dbReference type="InterPro" id="IPR006162">
    <property type="entry name" value="Ppantetheine_attach_site"/>
</dbReference>